<comment type="catalytic activity">
    <reaction evidence="7">
        <text>L-seryl-[protein] + ATP = O-phospho-L-seryl-[protein] + ADP + H(+)</text>
        <dbReference type="Rhea" id="RHEA:17989"/>
        <dbReference type="Rhea" id="RHEA-COMP:9863"/>
        <dbReference type="Rhea" id="RHEA-COMP:11604"/>
        <dbReference type="ChEBI" id="CHEBI:15378"/>
        <dbReference type="ChEBI" id="CHEBI:29999"/>
        <dbReference type="ChEBI" id="CHEBI:30616"/>
        <dbReference type="ChEBI" id="CHEBI:83421"/>
        <dbReference type="ChEBI" id="CHEBI:456216"/>
        <dbReference type="EC" id="2.7.11.1"/>
    </reaction>
</comment>
<protein>
    <recommendedName>
        <fullName evidence="15">Non-specific serine/threonine protein kinase</fullName>
    </recommendedName>
</protein>
<dbReference type="PROSITE" id="PS50003">
    <property type="entry name" value="PH_DOMAIN"/>
    <property type="match status" value="1"/>
</dbReference>
<dbReference type="FunFam" id="2.30.29.30:FF:000140">
    <property type="entry name" value="CDC42 binding protein kinase beta"/>
    <property type="match status" value="1"/>
</dbReference>
<dbReference type="InterPro" id="IPR002219">
    <property type="entry name" value="PKC_DAG/PE"/>
</dbReference>
<feature type="region of interest" description="Disordered" evidence="8">
    <location>
        <begin position="633"/>
        <end position="721"/>
    </location>
</feature>
<evidence type="ECO:0000256" key="2">
    <source>
        <dbReference type="ARBA" id="ARBA00022553"/>
    </source>
</evidence>
<evidence type="ECO:0000256" key="3">
    <source>
        <dbReference type="ARBA" id="ARBA00022723"/>
    </source>
</evidence>
<dbReference type="InterPro" id="IPR011993">
    <property type="entry name" value="PH-like_dom_sf"/>
</dbReference>
<dbReference type="InterPro" id="IPR050839">
    <property type="entry name" value="Rho-assoc_Ser/Thr_Kinase"/>
</dbReference>
<evidence type="ECO:0000313" key="13">
    <source>
        <dbReference type="EMBL" id="KAJ8409079.1"/>
    </source>
</evidence>
<dbReference type="SUPFAM" id="SSF57889">
    <property type="entry name" value="Cysteine-rich domain"/>
    <property type="match status" value="1"/>
</dbReference>
<dbReference type="EMBL" id="JAINUG010000032">
    <property type="protein sequence ID" value="KAJ8409079.1"/>
    <property type="molecule type" value="Genomic_DNA"/>
</dbReference>
<dbReference type="GO" id="GO:0046872">
    <property type="term" value="F:metal ion binding"/>
    <property type="evidence" value="ECO:0007669"/>
    <property type="project" value="UniProtKB-KW"/>
</dbReference>
<comment type="catalytic activity">
    <reaction evidence="6">
        <text>L-threonyl-[protein] + ATP = O-phospho-L-threonyl-[protein] + ADP + H(+)</text>
        <dbReference type="Rhea" id="RHEA:46608"/>
        <dbReference type="Rhea" id="RHEA-COMP:11060"/>
        <dbReference type="Rhea" id="RHEA-COMP:11605"/>
        <dbReference type="ChEBI" id="CHEBI:15378"/>
        <dbReference type="ChEBI" id="CHEBI:30013"/>
        <dbReference type="ChEBI" id="CHEBI:30616"/>
        <dbReference type="ChEBI" id="CHEBI:61977"/>
        <dbReference type="ChEBI" id="CHEBI:456216"/>
        <dbReference type="EC" id="2.7.11.1"/>
    </reaction>
</comment>
<dbReference type="SMART" id="SM00233">
    <property type="entry name" value="PH"/>
    <property type="match status" value="1"/>
</dbReference>
<feature type="region of interest" description="Disordered" evidence="8">
    <location>
        <begin position="293"/>
        <end position="358"/>
    </location>
</feature>
<keyword evidence="3" id="KW-0479">Metal-binding</keyword>
<dbReference type="PANTHER" id="PTHR22988">
    <property type="entry name" value="MYOTONIC DYSTROPHY S/T KINASE-RELATED"/>
    <property type="match status" value="1"/>
</dbReference>
<feature type="domain" description="CNH" evidence="12">
    <location>
        <begin position="260"/>
        <end position="533"/>
    </location>
</feature>
<evidence type="ECO:0008006" key="15">
    <source>
        <dbReference type="Google" id="ProtNLM"/>
    </source>
</evidence>
<keyword evidence="4" id="KW-0418">Kinase</keyword>
<dbReference type="PROSITE" id="PS00479">
    <property type="entry name" value="ZF_DAG_PE_1"/>
    <property type="match status" value="1"/>
</dbReference>
<dbReference type="Pfam" id="PF00780">
    <property type="entry name" value="CNH"/>
    <property type="match status" value="1"/>
</dbReference>
<name>A0AAD7WUT8_9TELE</name>
<keyword evidence="4" id="KW-0808">Transferase</keyword>
<dbReference type="Pfam" id="PF00786">
    <property type="entry name" value="PBD"/>
    <property type="match status" value="1"/>
</dbReference>
<dbReference type="FunFam" id="3.30.60.20:FF:000005">
    <property type="entry name" value="Non-specific serine/threonine protein kinase"/>
    <property type="match status" value="1"/>
</dbReference>
<dbReference type="Pfam" id="PF25346">
    <property type="entry name" value="PH_MRCK"/>
    <property type="match status" value="1"/>
</dbReference>
<dbReference type="AlphaFoldDB" id="A0AAD7WUT8"/>
<dbReference type="Pfam" id="PF00130">
    <property type="entry name" value="C1_1"/>
    <property type="match status" value="1"/>
</dbReference>
<organism evidence="13 14">
    <name type="scientific">Aldrovandia affinis</name>
    <dbReference type="NCBI Taxonomy" id="143900"/>
    <lineage>
        <taxon>Eukaryota</taxon>
        <taxon>Metazoa</taxon>
        <taxon>Chordata</taxon>
        <taxon>Craniata</taxon>
        <taxon>Vertebrata</taxon>
        <taxon>Euteleostomi</taxon>
        <taxon>Actinopterygii</taxon>
        <taxon>Neopterygii</taxon>
        <taxon>Teleostei</taxon>
        <taxon>Notacanthiformes</taxon>
        <taxon>Halosauridae</taxon>
        <taxon>Aldrovandia</taxon>
    </lineage>
</organism>
<feature type="compositionally biased region" description="Polar residues" evidence="8">
    <location>
        <begin position="641"/>
        <end position="650"/>
    </location>
</feature>
<dbReference type="SMART" id="SM00036">
    <property type="entry name" value="CNH"/>
    <property type="match status" value="1"/>
</dbReference>
<evidence type="ECO:0000259" key="9">
    <source>
        <dbReference type="PROSITE" id="PS50003"/>
    </source>
</evidence>
<evidence type="ECO:0000256" key="4">
    <source>
        <dbReference type="ARBA" id="ARBA00022777"/>
    </source>
</evidence>
<evidence type="ECO:0000256" key="6">
    <source>
        <dbReference type="ARBA" id="ARBA00047899"/>
    </source>
</evidence>
<dbReference type="CDD" id="cd01243">
    <property type="entry name" value="PH_MRCK"/>
    <property type="match status" value="1"/>
</dbReference>
<dbReference type="GO" id="GO:0031032">
    <property type="term" value="P:actomyosin structure organization"/>
    <property type="evidence" value="ECO:0007669"/>
    <property type="project" value="TreeGrafter"/>
</dbReference>
<feature type="domain" description="CRIB" evidence="11">
    <location>
        <begin position="602"/>
        <end position="615"/>
    </location>
</feature>
<sequence>MTHKSDTPSSPSRAFERDEPVKSPPTVATPPVYQSLHMSTPKPKAHQLSVKTFSSPPQCSHCSSLMVGLLRQGYACEVCSFICHVTCKDSAPQVCPIPLDQAKRHLGVDMQRGIGTAYKGFVRVPKPSGVRKGWQRAYAVVCNCKLFLYDVPEGKATQPGVVASQVLDLRDEEFSVSSVLASDVIHATHKDVPCIFRVTSSLLSSPARTASLLLLAESEVEKRKWVGILEGLQSIFTKNKLRLRPTILLQEAYDHSLPAIKTTLSAAIVDRDRVALGTEDGLYVVELTRDGDRAGDGLQEGAADRADRQGEDGGTAVRAHPPRPPSPLGGAGGHRGHLRRQAGGDQELPGAGGGHPAARRAVLPAGRVKRQVLCYEVCRAKPHHRKLWEVQAPGPVQWLGMVRERLCVGYPSGFALLSLQGESSPVSLVSPTDPSLSFLSQQPLDALHALEVGASEHLLCFSQLGVYVDALGRRSRTQELMWPAMPIACSSTTSYLSVYSDYGIDVFNVNTMEWVQTLSLRKIRPLNVDGSLNLLGSEHPRLVYASSSEGAELAIPETSDHSKRLMMRTRSKRTFLFKVPEEERLQQRREMLRDPELRSRMISNPTNFNHVAHMGPGDGMHVLMDLPLDESKERARPVSGISRQQRSKTYITRPASGDFGGAGSSRNICDPDLDFEREPDSDSTKHSTPSNSSDPSSPPSPNSPHRSRLTLDGLDSASLDG</sequence>
<evidence type="ECO:0000313" key="14">
    <source>
        <dbReference type="Proteomes" id="UP001221898"/>
    </source>
</evidence>
<evidence type="ECO:0000256" key="5">
    <source>
        <dbReference type="ARBA" id="ARBA00022833"/>
    </source>
</evidence>
<evidence type="ECO:0000259" key="10">
    <source>
        <dbReference type="PROSITE" id="PS50081"/>
    </source>
</evidence>
<dbReference type="GO" id="GO:0005737">
    <property type="term" value="C:cytoplasm"/>
    <property type="evidence" value="ECO:0007669"/>
    <property type="project" value="TreeGrafter"/>
</dbReference>
<evidence type="ECO:0000256" key="8">
    <source>
        <dbReference type="SAM" id="MobiDB-lite"/>
    </source>
</evidence>
<gene>
    <name evidence="13" type="ORF">AAFF_G00241000</name>
</gene>
<keyword evidence="5" id="KW-0862">Zinc</keyword>
<dbReference type="SUPFAM" id="SSF50729">
    <property type="entry name" value="PH domain-like"/>
    <property type="match status" value="1"/>
</dbReference>
<dbReference type="SMART" id="SM00109">
    <property type="entry name" value="C1"/>
    <property type="match status" value="1"/>
</dbReference>
<dbReference type="PROSITE" id="PS50108">
    <property type="entry name" value="CRIB"/>
    <property type="match status" value="1"/>
</dbReference>
<keyword evidence="14" id="KW-1185">Reference proteome</keyword>
<dbReference type="SMART" id="SM00285">
    <property type="entry name" value="PBD"/>
    <property type="match status" value="1"/>
</dbReference>
<dbReference type="PANTHER" id="PTHR22988:SF34">
    <property type="entry name" value="SERINE_THREONINE-PROTEIN KINASE MRCK BETA"/>
    <property type="match status" value="1"/>
</dbReference>
<evidence type="ECO:0000259" key="12">
    <source>
        <dbReference type="PROSITE" id="PS50219"/>
    </source>
</evidence>
<evidence type="ECO:0000256" key="1">
    <source>
        <dbReference type="ARBA" id="ARBA00022527"/>
    </source>
</evidence>
<dbReference type="InterPro" id="IPR046349">
    <property type="entry name" value="C1-like_sf"/>
</dbReference>
<comment type="caution">
    <text evidence="13">The sequence shown here is derived from an EMBL/GenBank/DDBJ whole genome shotgun (WGS) entry which is preliminary data.</text>
</comment>
<dbReference type="Gene3D" id="3.30.60.20">
    <property type="match status" value="1"/>
</dbReference>
<accession>A0AAD7WUT8</accession>
<dbReference type="GO" id="GO:0005856">
    <property type="term" value="C:cytoskeleton"/>
    <property type="evidence" value="ECO:0007669"/>
    <property type="project" value="TreeGrafter"/>
</dbReference>
<dbReference type="CDD" id="cd00132">
    <property type="entry name" value="CRIB"/>
    <property type="match status" value="1"/>
</dbReference>
<feature type="compositionally biased region" description="Basic and acidic residues" evidence="8">
    <location>
        <begin position="674"/>
        <end position="685"/>
    </location>
</feature>
<keyword evidence="2" id="KW-0597">Phosphoprotein</keyword>
<dbReference type="Proteomes" id="UP001221898">
    <property type="component" value="Unassembled WGS sequence"/>
</dbReference>
<feature type="region of interest" description="Disordered" evidence="8">
    <location>
        <begin position="1"/>
        <end position="41"/>
    </location>
</feature>
<dbReference type="PROSITE" id="PS50081">
    <property type="entry name" value="ZF_DAG_PE_2"/>
    <property type="match status" value="1"/>
</dbReference>
<evidence type="ECO:0000256" key="7">
    <source>
        <dbReference type="ARBA" id="ARBA00048679"/>
    </source>
</evidence>
<dbReference type="PROSITE" id="PS50219">
    <property type="entry name" value="CNH"/>
    <property type="match status" value="1"/>
</dbReference>
<feature type="domain" description="Phorbol-ester/DAG-type" evidence="10">
    <location>
        <begin position="45"/>
        <end position="95"/>
    </location>
</feature>
<dbReference type="InterPro" id="IPR057529">
    <property type="entry name" value="MRCK/ROCK_PH"/>
</dbReference>
<proteinExistence type="predicted"/>
<dbReference type="InterPro" id="IPR000095">
    <property type="entry name" value="CRIB_dom"/>
</dbReference>
<dbReference type="GO" id="GO:0004674">
    <property type="term" value="F:protein serine/threonine kinase activity"/>
    <property type="evidence" value="ECO:0007669"/>
    <property type="project" value="UniProtKB-KW"/>
</dbReference>
<feature type="domain" description="PH" evidence="9">
    <location>
        <begin position="115"/>
        <end position="234"/>
    </location>
</feature>
<dbReference type="InterPro" id="IPR001849">
    <property type="entry name" value="PH_domain"/>
</dbReference>
<keyword evidence="1" id="KW-0723">Serine/threonine-protein kinase</keyword>
<dbReference type="InterPro" id="IPR001180">
    <property type="entry name" value="CNH_dom"/>
</dbReference>
<dbReference type="Gene3D" id="2.30.29.30">
    <property type="entry name" value="Pleckstrin-homology domain (PH domain)/Phosphotyrosine-binding domain (PTB)"/>
    <property type="match status" value="1"/>
</dbReference>
<evidence type="ECO:0000259" key="11">
    <source>
        <dbReference type="PROSITE" id="PS50108"/>
    </source>
</evidence>
<reference evidence="13" key="1">
    <citation type="journal article" date="2023" name="Science">
        <title>Genome structures resolve the early diversification of teleost fishes.</title>
        <authorList>
            <person name="Parey E."/>
            <person name="Louis A."/>
            <person name="Montfort J."/>
            <person name="Bouchez O."/>
            <person name="Roques C."/>
            <person name="Iampietro C."/>
            <person name="Lluch J."/>
            <person name="Castinel A."/>
            <person name="Donnadieu C."/>
            <person name="Desvignes T."/>
            <person name="Floi Bucao C."/>
            <person name="Jouanno E."/>
            <person name="Wen M."/>
            <person name="Mejri S."/>
            <person name="Dirks R."/>
            <person name="Jansen H."/>
            <person name="Henkel C."/>
            <person name="Chen W.J."/>
            <person name="Zahm M."/>
            <person name="Cabau C."/>
            <person name="Klopp C."/>
            <person name="Thompson A.W."/>
            <person name="Robinson-Rechavi M."/>
            <person name="Braasch I."/>
            <person name="Lecointre G."/>
            <person name="Bobe J."/>
            <person name="Postlethwait J.H."/>
            <person name="Berthelot C."/>
            <person name="Roest Crollius H."/>
            <person name="Guiguen Y."/>
        </authorList>
    </citation>
    <scope>NUCLEOTIDE SEQUENCE</scope>
    <source>
        <strain evidence="13">NC1722</strain>
    </source>
</reference>
<feature type="compositionally biased region" description="Basic and acidic residues" evidence="8">
    <location>
        <begin position="302"/>
        <end position="311"/>
    </location>
</feature>